<protein>
    <submittedName>
        <fullName evidence="1">Uncharacterized protein</fullName>
    </submittedName>
</protein>
<evidence type="ECO:0000313" key="1">
    <source>
        <dbReference type="EMBL" id="GMR45184.1"/>
    </source>
</evidence>
<accession>A0AAN5CIU8</accession>
<organism evidence="1 2">
    <name type="scientific">Pristionchus mayeri</name>
    <dbReference type="NCBI Taxonomy" id="1317129"/>
    <lineage>
        <taxon>Eukaryota</taxon>
        <taxon>Metazoa</taxon>
        <taxon>Ecdysozoa</taxon>
        <taxon>Nematoda</taxon>
        <taxon>Chromadorea</taxon>
        <taxon>Rhabditida</taxon>
        <taxon>Rhabditina</taxon>
        <taxon>Diplogasteromorpha</taxon>
        <taxon>Diplogasteroidea</taxon>
        <taxon>Neodiplogasteridae</taxon>
        <taxon>Pristionchus</taxon>
    </lineage>
</organism>
<dbReference type="Proteomes" id="UP001328107">
    <property type="component" value="Unassembled WGS sequence"/>
</dbReference>
<name>A0AAN5CIU8_9BILA</name>
<dbReference type="EMBL" id="BTRK01000004">
    <property type="protein sequence ID" value="GMR45184.1"/>
    <property type="molecule type" value="Genomic_DNA"/>
</dbReference>
<sequence>PSISEIRTDSIDGAGARTPDVSVLDLEILHALLVHSRPLHLLPGDIGNLQGQFLLSRSTDVDVLAQIGIRVVAGDRLAEAYSLVGTRSMDEDG</sequence>
<dbReference type="AlphaFoldDB" id="A0AAN5CIU8"/>
<evidence type="ECO:0000313" key="2">
    <source>
        <dbReference type="Proteomes" id="UP001328107"/>
    </source>
</evidence>
<feature type="non-terminal residue" evidence="1">
    <location>
        <position position="93"/>
    </location>
</feature>
<comment type="caution">
    <text evidence="1">The sequence shown here is derived from an EMBL/GenBank/DDBJ whole genome shotgun (WGS) entry which is preliminary data.</text>
</comment>
<reference evidence="2" key="1">
    <citation type="submission" date="2022-10" db="EMBL/GenBank/DDBJ databases">
        <title>Genome assembly of Pristionchus species.</title>
        <authorList>
            <person name="Yoshida K."/>
            <person name="Sommer R.J."/>
        </authorList>
    </citation>
    <scope>NUCLEOTIDE SEQUENCE [LARGE SCALE GENOMIC DNA]</scope>
    <source>
        <strain evidence="2">RS5460</strain>
    </source>
</reference>
<keyword evidence="2" id="KW-1185">Reference proteome</keyword>
<proteinExistence type="predicted"/>
<gene>
    <name evidence="1" type="ORF">PMAYCL1PPCAC_15379</name>
</gene>
<feature type="non-terminal residue" evidence="1">
    <location>
        <position position="1"/>
    </location>
</feature>